<proteinExistence type="predicted"/>
<dbReference type="EMBL" id="FXAN01000093">
    <property type="protein sequence ID" value="SMG02181.1"/>
    <property type="molecule type" value="Genomic_DNA"/>
</dbReference>
<gene>
    <name evidence="2" type="ORF">BSIN_4948</name>
</gene>
<reference evidence="2 3" key="1">
    <citation type="submission" date="2017-04" db="EMBL/GenBank/DDBJ databases">
        <authorList>
            <person name="Afonso C.L."/>
            <person name="Miller P.J."/>
            <person name="Scott M.A."/>
            <person name="Spackman E."/>
            <person name="Goraichik I."/>
            <person name="Dimitrov K.M."/>
            <person name="Suarez D.L."/>
            <person name="Swayne D.E."/>
        </authorList>
    </citation>
    <scope>NUCLEOTIDE SEQUENCE [LARGE SCALE GENOMIC DNA]</scope>
    <source>
        <strain evidence="2">LMG 28154</strain>
    </source>
</reference>
<evidence type="ECO:0000313" key="2">
    <source>
        <dbReference type="EMBL" id="SMG02181.1"/>
    </source>
</evidence>
<dbReference type="Proteomes" id="UP000198460">
    <property type="component" value="Unassembled WGS sequence"/>
</dbReference>
<sequence>MRAIGRACMTERKRGTPARERGTDADGNAVPPGRRLGPEARERQSVEKAI</sequence>
<organism evidence="2 3">
    <name type="scientific">Burkholderia singularis</name>
    <dbReference type="NCBI Taxonomy" id="1503053"/>
    <lineage>
        <taxon>Bacteria</taxon>
        <taxon>Pseudomonadati</taxon>
        <taxon>Pseudomonadota</taxon>
        <taxon>Betaproteobacteria</taxon>
        <taxon>Burkholderiales</taxon>
        <taxon>Burkholderiaceae</taxon>
        <taxon>Burkholderia</taxon>
        <taxon>pseudomallei group</taxon>
    </lineage>
</organism>
<protein>
    <submittedName>
        <fullName evidence="2">Uncharacterized protein</fullName>
    </submittedName>
</protein>
<name>A0A238H9M7_9BURK</name>
<accession>A0A238H9M7</accession>
<feature type="compositionally biased region" description="Basic and acidic residues" evidence="1">
    <location>
        <begin position="36"/>
        <end position="50"/>
    </location>
</feature>
<evidence type="ECO:0000256" key="1">
    <source>
        <dbReference type="SAM" id="MobiDB-lite"/>
    </source>
</evidence>
<feature type="compositionally biased region" description="Basic and acidic residues" evidence="1">
    <location>
        <begin position="9"/>
        <end position="24"/>
    </location>
</feature>
<dbReference type="AlphaFoldDB" id="A0A238H9M7"/>
<evidence type="ECO:0000313" key="3">
    <source>
        <dbReference type="Proteomes" id="UP000198460"/>
    </source>
</evidence>
<feature type="region of interest" description="Disordered" evidence="1">
    <location>
        <begin position="1"/>
        <end position="50"/>
    </location>
</feature>